<organism evidence="1 2">
    <name type="scientific">Nitrobacter vulgaris</name>
    <dbReference type="NCBI Taxonomy" id="29421"/>
    <lineage>
        <taxon>Bacteria</taxon>
        <taxon>Pseudomonadati</taxon>
        <taxon>Pseudomonadota</taxon>
        <taxon>Alphaproteobacteria</taxon>
        <taxon>Hyphomicrobiales</taxon>
        <taxon>Nitrobacteraceae</taxon>
        <taxon>Nitrobacter</taxon>
    </lineage>
</organism>
<proteinExistence type="predicted"/>
<protein>
    <recommendedName>
        <fullName evidence="3">Aldolase</fullName>
    </recommendedName>
</protein>
<dbReference type="AlphaFoldDB" id="A0A1V4HZM3"/>
<dbReference type="Pfam" id="PF07345">
    <property type="entry name" value="ATPaseInh_sub_z"/>
    <property type="match status" value="1"/>
</dbReference>
<dbReference type="OrthoDB" id="9810387at2"/>
<dbReference type="EMBL" id="MWPQ01000033">
    <property type="protein sequence ID" value="OPH83315.1"/>
    <property type="molecule type" value="Genomic_DNA"/>
</dbReference>
<name>A0A1V4HZM3_NITVU</name>
<comment type="caution">
    <text evidence="1">The sequence shown here is derived from an EMBL/GenBank/DDBJ whole genome shotgun (WGS) entry which is preliminary data.</text>
</comment>
<dbReference type="Gene3D" id="1.10.790.20">
    <property type="entry name" value="Domain of unknown function DUF1476"/>
    <property type="match status" value="1"/>
</dbReference>
<sequence length="107" mass="11877">MNSFEKRQEGFEKKFALDEEHKFKAFARRNKLLGLWVAEKLGITGDAASAYAKEVVTADFEQPGDDDVLQKVMRDLTAKGVALTEQQVRAQMDMLLADAVAQVKAGT</sequence>
<evidence type="ECO:0000313" key="1">
    <source>
        <dbReference type="EMBL" id="OPH83315.1"/>
    </source>
</evidence>
<dbReference type="Proteomes" id="UP000189940">
    <property type="component" value="Unassembled WGS sequence"/>
</dbReference>
<dbReference type="PIRSF" id="PIRSF031780">
    <property type="entry name" value="UCP031780"/>
    <property type="match status" value="1"/>
</dbReference>
<dbReference type="InterPro" id="IPR038293">
    <property type="entry name" value="ATPase_inh_sub_z_sf"/>
</dbReference>
<reference evidence="1 2" key="1">
    <citation type="submission" date="2017-02" db="EMBL/GenBank/DDBJ databases">
        <title>Genome sequence of the nitrite-oxidizing bacterium Nitrobacter vulgaris strain Ab1.</title>
        <authorList>
            <person name="Mellbye B.L."/>
            <person name="Davis E.W."/>
            <person name="Spieck E."/>
            <person name="Chang J.H."/>
            <person name="Bottomley P.J."/>
            <person name="Sayavedra-Soto L.A."/>
        </authorList>
    </citation>
    <scope>NUCLEOTIDE SEQUENCE [LARGE SCALE GENOMIC DNA]</scope>
    <source>
        <strain evidence="1 2">Ab1</strain>
    </source>
</reference>
<dbReference type="RefSeq" id="WP_079446441.1">
    <property type="nucleotide sequence ID" value="NZ_MWPQ01000033.1"/>
</dbReference>
<accession>A0A1V4HZM3</accession>
<evidence type="ECO:0008006" key="3">
    <source>
        <dbReference type="Google" id="ProtNLM"/>
    </source>
</evidence>
<dbReference type="STRING" id="29421.B2M20_07470"/>
<gene>
    <name evidence="1" type="ORF">B2M20_07470</name>
</gene>
<evidence type="ECO:0000313" key="2">
    <source>
        <dbReference type="Proteomes" id="UP000189940"/>
    </source>
</evidence>
<dbReference type="InterPro" id="IPR009945">
    <property type="entry name" value="ATPase_inh_sub_z"/>
</dbReference>
<keyword evidence="2" id="KW-1185">Reference proteome</keyword>